<keyword evidence="9" id="KW-1185">Reference proteome</keyword>
<protein>
    <recommendedName>
        <fullName evidence="4 5">Pyrroline-5-carboxylate reductase</fullName>
        <shortName evidence="4">P5C reductase</shortName>
        <shortName evidence="4">P5CR</shortName>
        <ecNumber evidence="4 5">1.5.1.2</ecNumber>
    </recommendedName>
    <alternativeName>
        <fullName evidence="4">PCA reductase</fullName>
    </alternativeName>
</protein>
<feature type="domain" description="Pyrroline-5-carboxylate reductase dimerisation" evidence="7">
    <location>
        <begin position="159"/>
        <end position="261"/>
    </location>
</feature>
<dbReference type="GO" id="GO:0004735">
    <property type="term" value="F:pyrroline-5-carboxylate reductase activity"/>
    <property type="evidence" value="ECO:0007669"/>
    <property type="project" value="UniProtKB-UniRule"/>
</dbReference>
<feature type="domain" description="Pyrroline-5-carboxylate reductase catalytic N-terminal" evidence="6">
    <location>
        <begin position="2"/>
        <end position="95"/>
    </location>
</feature>
<keyword evidence="3 4" id="KW-0560">Oxidoreductase</keyword>
<comment type="catalytic activity">
    <reaction evidence="4">
        <text>L-proline + NAD(+) = (S)-1-pyrroline-5-carboxylate + NADH + 2 H(+)</text>
        <dbReference type="Rhea" id="RHEA:14105"/>
        <dbReference type="ChEBI" id="CHEBI:15378"/>
        <dbReference type="ChEBI" id="CHEBI:17388"/>
        <dbReference type="ChEBI" id="CHEBI:57540"/>
        <dbReference type="ChEBI" id="CHEBI:57945"/>
        <dbReference type="ChEBI" id="CHEBI:60039"/>
        <dbReference type="EC" id="1.5.1.2"/>
    </reaction>
</comment>
<dbReference type="InterPro" id="IPR028939">
    <property type="entry name" value="P5C_Rdtase_cat_N"/>
</dbReference>
<gene>
    <name evidence="4 8" type="primary">proC</name>
    <name evidence="8" type="ORF">MYVALT_F_00750</name>
</gene>
<keyword evidence="2 4" id="KW-0521">NADP</keyword>
<keyword evidence="4" id="KW-0028">Amino-acid biosynthesis</keyword>
<comment type="similarity">
    <text evidence="1 4">Belongs to the pyrroline-5-carboxylate reductase family.</text>
</comment>
<comment type="pathway">
    <text evidence="4">Amino-acid biosynthesis; L-proline biosynthesis; L-proline from L-glutamate 5-semialdehyde: step 1/1.</text>
</comment>
<dbReference type="EC" id="1.5.1.2" evidence="4 5"/>
<dbReference type="InterPro" id="IPR029036">
    <property type="entry name" value="P5CR_dimer"/>
</dbReference>
<dbReference type="PANTHER" id="PTHR11645:SF0">
    <property type="entry name" value="PYRROLINE-5-CARBOXYLATE REDUCTASE 3"/>
    <property type="match status" value="1"/>
</dbReference>
<evidence type="ECO:0000256" key="4">
    <source>
        <dbReference type="HAMAP-Rule" id="MF_01925"/>
    </source>
</evidence>
<dbReference type="AlphaFoldDB" id="A0A916JSM5"/>
<organism evidence="8 9">
    <name type="scientific">Candidatus Vallotiella hemipterorum</name>
    <dbReference type="NCBI Taxonomy" id="1177213"/>
    <lineage>
        <taxon>Bacteria</taxon>
        <taxon>Pseudomonadati</taxon>
        <taxon>Pseudomonadota</taxon>
        <taxon>Betaproteobacteria</taxon>
        <taxon>Burkholderiales</taxon>
        <taxon>Burkholderiaceae</taxon>
        <taxon>Candidatus Vallotiella</taxon>
    </lineage>
</organism>
<reference evidence="8" key="1">
    <citation type="submission" date="2021-06" db="EMBL/GenBank/DDBJ databases">
        <authorList>
            <person name="Szabo G."/>
        </authorList>
    </citation>
    <scope>NUCLEOTIDE SEQUENCE</scope>
    <source>
        <strain evidence="8">MYVALT</strain>
    </source>
</reference>
<evidence type="ECO:0000256" key="2">
    <source>
        <dbReference type="ARBA" id="ARBA00022857"/>
    </source>
</evidence>
<comment type="function">
    <text evidence="4">Catalyzes the reduction of 1-pyrroline-5-carboxylate (PCA) to L-proline.</text>
</comment>
<dbReference type="PIRSF" id="PIRSF000193">
    <property type="entry name" value="Pyrrol-5-carb_rd"/>
    <property type="match status" value="1"/>
</dbReference>
<evidence type="ECO:0000259" key="7">
    <source>
        <dbReference type="Pfam" id="PF14748"/>
    </source>
</evidence>
<accession>A0A916JSM5</accession>
<comment type="catalytic activity">
    <reaction evidence="4">
        <text>L-proline + NADP(+) = (S)-1-pyrroline-5-carboxylate + NADPH + 2 H(+)</text>
        <dbReference type="Rhea" id="RHEA:14109"/>
        <dbReference type="ChEBI" id="CHEBI:15378"/>
        <dbReference type="ChEBI" id="CHEBI:17388"/>
        <dbReference type="ChEBI" id="CHEBI:57783"/>
        <dbReference type="ChEBI" id="CHEBI:58349"/>
        <dbReference type="ChEBI" id="CHEBI:60039"/>
        <dbReference type="EC" id="1.5.1.2"/>
    </reaction>
</comment>
<dbReference type="KEGG" id="vtr:MYVALT_F_00750"/>
<evidence type="ECO:0000259" key="6">
    <source>
        <dbReference type="Pfam" id="PF03807"/>
    </source>
</evidence>
<dbReference type="PANTHER" id="PTHR11645">
    <property type="entry name" value="PYRROLINE-5-CARBOXYLATE REDUCTASE"/>
    <property type="match status" value="1"/>
</dbReference>
<dbReference type="GO" id="GO:0005737">
    <property type="term" value="C:cytoplasm"/>
    <property type="evidence" value="ECO:0007669"/>
    <property type="project" value="UniProtKB-SubCell"/>
</dbReference>
<dbReference type="FunFam" id="1.10.3730.10:FF:000001">
    <property type="entry name" value="Pyrroline-5-carboxylate reductase"/>
    <property type="match status" value="1"/>
</dbReference>
<evidence type="ECO:0000313" key="9">
    <source>
        <dbReference type="Proteomes" id="UP000693996"/>
    </source>
</evidence>
<dbReference type="Proteomes" id="UP000693996">
    <property type="component" value="Chromosome"/>
</dbReference>
<dbReference type="GO" id="GO:0055129">
    <property type="term" value="P:L-proline biosynthetic process"/>
    <property type="evidence" value="ECO:0007669"/>
    <property type="project" value="UniProtKB-UniRule"/>
</dbReference>
<dbReference type="InterPro" id="IPR000304">
    <property type="entry name" value="Pyrroline-COOH_reductase"/>
</dbReference>
<proteinExistence type="inferred from homology"/>
<name>A0A916JSM5_9BURK</name>
<dbReference type="NCBIfam" id="TIGR00112">
    <property type="entry name" value="proC"/>
    <property type="match status" value="1"/>
</dbReference>
<evidence type="ECO:0000256" key="1">
    <source>
        <dbReference type="ARBA" id="ARBA00005525"/>
    </source>
</evidence>
<evidence type="ECO:0000256" key="3">
    <source>
        <dbReference type="ARBA" id="ARBA00023002"/>
    </source>
</evidence>
<dbReference type="RefSeq" id="WP_216796728.1">
    <property type="nucleotide sequence ID" value="NZ_OU343031.1"/>
</dbReference>
<sequence>MKIIFIGAGNIASALIGGLLRQGISSDDLHAIDPSAGARKRLNKRYPIETSKAASSIVENYDALILAVKPQVMKKAIEPLAPWLSTQLIISVAAGIRLADISRWLNGYSHVVRAMPNIPALVGVGATGLVSLHSADDADQALAERVLRVVGEIIWCEDESQIDAVTAISGSGPAYVFYFIEAMRNAACELGLNDKQARALVLSTFSGAIQLAAQSDEFSGILLERVVSEGGTTAAALQSFEADNINKAISRGVSAAYTRAIQIGVTFGKQ</sequence>
<dbReference type="Pfam" id="PF03807">
    <property type="entry name" value="F420_oxidored"/>
    <property type="match status" value="1"/>
</dbReference>
<evidence type="ECO:0000313" key="8">
    <source>
        <dbReference type="EMBL" id="CAG7599979.1"/>
    </source>
</evidence>
<comment type="subcellular location">
    <subcellularLocation>
        <location evidence="4">Cytoplasm</location>
    </subcellularLocation>
</comment>
<evidence type="ECO:0000256" key="5">
    <source>
        <dbReference type="NCBIfam" id="TIGR00112"/>
    </source>
</evidence>
<keyword evidence="4" id="KW-0641">Proline biosynthesis</keyword>
<dbReference type="Pfam" id="PF14748">
    <property type="entry name" value="P5CR_dimer"/>
    <property type="match status" value="1"/>
</dbReference>
<dbReference type="EMBL" id="OU343031">
    <property type="protein sequence ID" value="CAG7599979.1"/>
    <property type="molecule type" value="Genomic_DNA"/>
</dbReference>
<keyword evidence="4" id="KW-0963">Cytoplasm</keyword>
<dbReference type="HAMAP" id="MF_01925">
    <property type="entry name" value="P5C_reductase"/>
    <property type="match status" value="1"/>
</dbReference>